<dbReference type="PANTHER" id="PTHR43033:SF1">
    <property type="entry name" value="TRNA(ILE)-LYSIDINE SYNTHASE-RELATED"/>
    <property type="match status" value="1"/>
</dbReference>
<keyword evidence="2 8" id="KW-0436">Ligase</keyword>
<feature type="non-terminal residue" evidence="8">
    <location>
        <position position="234"/>
    </location>
</feature>
<dbReference type="Pfam" id="PF01171">
    <property type="entry name" value="ATP_bind_3"/>
    <property type="match status" value="1"/>
</dbReference>
<dbReference type="AlphaFoldDB" id="A0A9D9GV93"/>
<dbReference type="Gene3D" id="3.40.50.620">
    <property type="entry name" value="HUPs"/>
    <property type="match status" value="1"/>
</dbReference>
<dbReference type="EC" id="6.3.4.19" evidence="1"/>
<proteinExistence type="inferred from homology"/>
<dbReference type="InterPro" id="IPR012795">
    <property type="entry name" value="tRNA_Ile_lys_synt_N"/>
</dbReference>
<name>A0A9D9GV93_9PROT</name>
<dbReference type="EMBL" id="JADINC010000013">
    <property type="protein sequence ID" value="MBO8424988.1"/>
    <property type="molecule type" value="Genomic_DNA"/>
</dbReference>
<organism evidence="8 9">
    <name type="scientific">Candidatus Enterousia avistercoris</name>
    <dbReference type="NCBI Taxonomy" id="2840788"/>
    <lineage>
        <taxon>Bacteria</taxon>
        <taxon>Pseudomonadati</taxon>
        <taxon>Pseudomonadota</taxon>
        <taxon>Alphaproteobacteria</taxon>
        <taxon>Candidatus Enterousia</taxon>
    </lineage>
</organism>
<comment type="caution">
    <text evidence="8">The sequence shown here is derived from an EMBL/GenBank/DDBJ whole genome shotgun (WGS) entry which is preliminary data.</text>
</comment>
<evidence type="ECO:0000256" key="4">
    <source>
        <dbReference type="ARBA" id="ARBA00022741"/>
    </source>
</evidence>
<keyword evidence="5" id="KW-0067">ATP-binding</keyword>
<sequence>MNQNFVDFMRKYRGAKLAVAVSGGVDSVCLLCWLVRIGANVVCLHVNHGLRANAETETQYVRDLCANLGVPCKIFYWTDDKPATGLEAAARTARYKFMTDFCRENNIDALLTAHQADDQIETFLMNLGRGSGLYGLAAMRAVSMRDGVKIVRPLLNVPRTDLKQYCDDNNIRYFSDEMNDDAQYTRVRIRQNRHLLADKLGITDARILLAINNLGRTRDAVDATVAEMVSSVIN</sequence>
<keyword evidence="4" id="KW-0547">Nucleotide-binding</keyword>
<evidence type="ECO:0000256" key="1">
    <source>
        <dbReference type="ARBA" id="ARBA00013267"/>
    </source>
</evidence>
<dbReference type="GO" id="GO:0032267">
    <property type="term" value="F:tRNA(Ile)-lysidine synthase activity"/>
    <property type="evidence" value="ECO:0007669"/>
    <property type="project" value="UniProtKB-EC"/>
</dbReference>
<reference evidence="8" key="2">
    <citation type="journal article" date="2021" name="PeerJ">
        <title>Extensive microbial diversity within the chicken gut microbiome revealed by metagenomics and culture.</title>
        <authorList>
            <person name="Gilroy R."/>
            <person name="Ravi A."/>
            <person name="Getino M."/>
            <person name="Pursley I."/>
            <person name="Horton D.L."/>
            <person name="Alikhan N.F."/>
            <person name="Baker D."/>
            <person name="Gharbi K."/>
            <person name="Hall N."/>
            <person name="Watson M."/>
            <person name="Adriaenssens E.M."/>
            <person name="Foster-Nyarko E."/>
            <person name="Jarju S."/>
            <person name="Secka A."/>
            <person name="Antonio M."/>
            <person name="Oren A."/>
            <person name="Chaudhuri R.R."/>
            <person name="La Ragione R."/>
            <person name="Hildebrand F."/>
            <person name="Pallen M.J."/>
        </authorList>
    </citation>
    <scope>NUCLEOTIDE SEQUENCE</scope>
    <source>
        <strain evidence="8">8207</strain>
    </source>
</reference>
<dbReference type="InterPro" id="IPR011063">
    <property type="entry name" value="TilS/TtcA_N"/>
</dbReference>
<evidence type="ECO:0000313" key="9">
    <source>
        <dbReference type="Proteomes" id="UP000823630"/>
    </source>
</evidence>
<dbReference type="CDD" id="cd01992">
    <property type="entry name" value="TilS_N"/>
    <property type="match status" value="1"/>
</dbReference>
<dbReference type="NCBIfam" id="TIGR02432">
    <property type="entry name" value="lysidine_TilS_N"/>
    <property type="match status" value="1"/>
</dbReference>
<evidence type="ECO:0000256" key="6">
    <source>
        <dbReference type="ARBA" id="ARBA00048539"/>
    </source>
</evidence>
<dbReference type="Proteomes" id="UP000823630">
    <property type="component" value="Unassembled WGS sequence"/>
</dbReference>
<evidence type="ECO:0000259" key="7">
    <source>
        <dbReference type="Pfam" id="PF01171"/>
    </source>
</evidence>
<dbReference type="GO" id="GO:0005524">
    <property type="term" value="F:ATP binding"/>
    <property type="evidence" value="ECO:0007669"/>
    <property type="project" value="UniProtKB-KW"/>
</dbReference>
<comment type="catalytic activity">
    <reaction evidence="6">
        <text>cytidine(34) in tRNA(Ile2) + L-lysine + ATP = lysidine(34) in tRNA(Ile2) + AMP + diphosphate + H(+)</text>
        <dbReference type="Rhea" id="RHEA:43744"/>
        <dbReference type="Rhea" id="RHEA-COMP:10625"/>
        <dbReference type="Rhea" id="RHEA-COMP:10670"/>
        <dbReference type="ChEBI" id="CHEBI:15378"/>
        <dbReference type="ChEBI" id="CHEBI:30616"/>
        <dbReference type="ChEBI" id="CHEBI:32551"/>
        <dbReference type="ChEBI" id="CHEBI:33019"/>
        <dbReference type="ChEBI" id="CHEBI:82748"/>
        <dbReference type="ChEBI" id="CHEBI:83665"/>
        <dbReference type="ChEBI" id="CHEBI:456215"/>
        <dbReference type="EC" id="6.3.4.19"/>
    </reaction>
</comment>
<accession>A0A9D9GV93</accession>
<dbReference type="InterPro" id="IPR012094">
    <property type="entry name" value="tRNA_Ile_lys_synt"/>
</dbReference>
<dbReference type="GO" id="GO:0008033">
    <property type="term" value="P:tRNA processing"/>
    <property type="evidence" value="ECO:0007669"/>
    <property type="project" value="UniProtKB-KW"/>
</dbReference>
<evidence type="ECO:0000256" key="5">
    <source>
        <dbReference type="ARBA" id="ARBA00022840"/>
    </source>
</evidence>
<evidence type="ECO:0000256" key="2">
    <source>
        <dbReference type="ARBA" id="ARBA00022598"/>
    </source>
</evidence>
<evidence type="ECO:0000313" key="8">
    <source>
        <dbReference type="EMBL" id="MBO8424988.1"/>
    </source>
</evidence>
<evidence type="ECO:0000256" key="3">
    <source>
        <dbReference type="ARBA" id="ARBA00022694"/>
    </source>
</evidence>
<gene>
    <name evidence="8" type="primary">tilS</name>
    <name evidence="8" type="ORF">IAC69_00725</name>
</gene>
<reference evidence="8" key="1">
    <citation type="submission" date="2020-10" db="EMBL/GenBank/DDBJ databases">
        <authorList>
            <person name="Gilroy R."/>
        </authorList>
    </citation>
    <scope>NUCLEOTIDE SEQUENCE</scope>
    <source>
        <strain evidence="8">8207</strain>
    </source>
</reference>
<dbReference type="InterPro" id="IPR014729">
    <property type="entry name" value="Rossmann-like_a/b/a_fold"/>
</dbReference>
<protein>
    <recommendedName>
        <fullName evidence="1">tRNA(Ile)-lysidine synthetase</fullName>
        <ecNumber evidence="1">6.3.4.19</ecNumber>
    </recommendedName>
</protein>
<dbReference type="HAMAP" id="MF_01161">
    <property type="entry name" value="tRNA_Ile_lys_synt"/>
    <property type="match status" value="1"/>
</dbReference>
<keyword evidence="3" id="KW-0819">tRNA processing</keyword>
<dbReference type="SUPFAM" id="SSF52402">
    <property type="entry name" value="Adenine nucleotide alpha hydrolases-like"/>
    <property type="match status" value="1"/>
</dbReference>
<feature type="domain" description="tRNA(Ile)-lysidine/2-thiocytidine synthase N-terminal" evidence="7">
    <location>
        <begin position="17"/>
        <end position="192"/>
    </location>
</feature>
<dbReference type="PANTHER" id="PTHR43033">
    <property type="entry name" value="TRNA(ILE)-LYSIDINE SYNTHASE-RELATED"/>
    <property type="match status" value="1"/>
</dbReference>